<evidence type="ECO:0000256" key="2">
    <source>
        <dbReference type="ARBA" id="ARBA00005690"/>
    </source>
</evidence>
<evidence type="ECO:0000313" key="15">
    <source>
        <dbReference type="EMBL" id="CZT01834.1"/>
    </source>
</evidence>
<dbReference type="FunFam" id="2.40.50.140:FF:000090">
    <property type="entry name" value="Replication protein A subunit"/>
    <property type="match status" value="1"/>
</dbReference>
<dbReference type="Pfam" id="PF16900">
    <property type="entry name" value="REPA_OB_2"/>
    <property type="match status" value="1"/>
</dbReference>
<dbReference type="Proteomes" id="UP000178912">
    <property type="component" value="Unassembled WGS sequence"/>
</dbReference>
<dbReference type="GO" id="GO:0140445">
    <property type="term" value="C:chromosome, telomeric repeat region"/>
    <property type="evidence" value="ECO:0007669"/>
    <property type="project" value="EnsemblFungi"/>
</dbReference>
<dbReference type="Pfam" id="PF08646">
    <property type="entry name" value="Rep_fac-A_C"/>
    <property type="match status" value="1"/>
</dbReference>
<evidence type="ECO:0000256" key="1">
    <source>
        <dbReference type="ARBA" id="ARBA00004123"/>
    </source>
</evidence>
<evidence type="ECO:0000313" key="16">
    <source>
        <dbReference type="Proteomes" id="UP000178912"/>
    </source>
</evidence>
<dbReference type="GO" id="GO:0033260">
    <property type="term" value="P:nuclear DNA replication"/>
    <property type="evidence" value="ECO:0007669"/>
    <property type="project" value="EnsemblFungi"/>
</dbReference>
<dbReference type="EMBL" id="FJUX01000053">
    <property type="protein sequence ID" value="CZT01834.1"/>
    <property type="molecule type" value="Genomic_DNA"/>
</dbReference>
<dbReference type="Pfam" id="PF04057">
    <property type="entry name" value="Rep-A_N"/>
    <property type="match status" value="1"/>
</dbReference>
<dbReference type="FunFam" id="2.40.50.140:FF:000117">
    <property type="entry name" value="Replication protein A subunit"/>
    <property type="match status" value="1"/>
</dbReference>
<comment type="subcellular location">
    <subcellularLocation>
        <location evidence="1 9">Nucleus</location>
    </subcellularLocation>
</comment>
<gene>
    <name evidence="15" type="ORF">RAG0_09263</name>
</gene>
<dbReference type="Gene3D" id="2.40.50.140">
    <property type="entry name" value="Nucleic acid-binding proteins"/>
    <property type="match status" value="4"/>
</dbReference>
<dbReference type="AlphaFoldDB" id="A0A1E1KUM4"/>
<dbReference type="CDD" id="cd04475">
    <property type="entry name" value="RPA1_DBD_B"/>
    <property type="match status" value="1"/>
</dbReference>
<dbReference type="Pfam" id="PF01336">
    <property type="entry name" value="tRNA_anti-codon"/>
    <property type="match status" value="1"/>
</dbReference>
<dbReference type="InterPro" id="IPR007199">
    <property type="entry name" value="Rep_factor-A_N"/>
</dbReference>
<organism evidence="15 16">
    <name type="scientific">Rhynchosporium agropyri</name>
    <dbReference type="NCBI Taxonomy" id="914238"/>
    <lineage>
        <taxon>Eukaryota</taxon>
        <taxon>Fungi</taxon>
        <taxon>Dikarya</taxon>
        <taxon>Ascomycota</taxon>
        <taxon>Pezizomycotina</taxon>
        <taxon>Leotiomycetes</taxon>
        <taxon>Helotiales</taxon>
        <taxon>Ploettnerulaceae</taxon>
        <taxon>Rhynchosporium</taxon>
    </lineage>
</organism>
<evidence type="ECO:0000259" key="13">
    <source>
        <dbReference type="Pfam" id="PF08646"/>
    </source>
</evidence>
<reference evidence="16" key="1">
    <citation type="submission" date="2016-03" db="EMBL/GenBank/DDBJ databases">
        <authorList>
            <person name="Guldener U."/>
        </authorList>
    </citation>
    <scope>NUCLEOTIDE SEQUENCE [LARGE SCALE GENOMIC DNA]</scope>
    <source>
        <strain evidence="16">04CH-RAC-A.6.1</strain>
    </source>
</reference>
<comment type="subunit">
    <text evidence="9">Component of the heterotrimeric canonical replication protein A complex (RPA).</text>
</comment>
<keyword evidence="16" id="KW-1185">Reference proteome</keyword>
<evidence type="ECO:0000256" key="7">
    <source>
        <dbReference type="ARBA" id="ARBA00023125"/>
    </source>
</evidence>
<evidence type="ECO:0000259" key="12">
    <source>
        <dbReference type="Pfam" id="PF04057"/>
    </source>
</evidence>
<dbReference type="FunFam" id="2.40.50.140:FF:000041">
    <property type="entry name" value="Replication protein A subunit"/>
    <property type="match status" value="1"/>
</dbReference>
<dbReference type="CDD" id="cd04474">
    <property type="entry name" value="RPA1_DBD_A"/>
    <property type="match status" value="1"/>
</dbReference>
<dbReference type="GO" id="GO:0006281">
    <property type="term" value="P:DNA repair"/>
    <property type="evidence" value="ECO:0007669"/>
    <property type="project" value="EnsemblFungi"/>
</dbReference>
<accession>A0A1E1KUM4</accession>
<protein>
    <recommendedName>
        <fullName evidence="9">Replication protein A subunit</fullName>
    </recommendedName>
</protein>
<evidence type="ECO:0000259" key="11">
    <source>
        <dbReference type="Pfam" id="PF01336"/>
    </source>
</evidence>
<dbReference type="InterPro" id="IPR013955">
    <property type="entry name" value="Rep_factor-A_C"/>
</dbReference>
<dbReference type="GO" id="GO:0003697">
    <property type="term" value="F:single-stranded DNA binding"/>
    <property type="evidence" value="ECO:0007669"/>
    <property type="project" value="EnsemblFungi"/>
</dbReference>
<evidence type="ECO:0000256" key="10">
    <source>
        <dbReference type="SAM" id="MobiDB-lite"/>
    </source>
</evidence>
<dbReference type="GO" id="GO:0000785">
    <property type="term" value="C:chromatin"/>
    <property type="evidence" value="ECO:0007669"/>
    <property type="project" value="EnsemblFungi"/>
</dbReference>
<comment type="similarity">
    <text evidence="2 9">Belongs to the replication factor A protein 1 family.</text>
</comment>
<dbReference type="GO" id="GO:0005662">
    <property type="term" value="C:DNA replication factor A complex"/>
    <property type="evidence" value="ECO:0007669"/>
    <property type="project" value="EnsemblFungi"/>
</dbReference>
<dbReference type="OrthoDB" id="1751331at2759"/>
<keyword evidence="6 9" id="KW-0862">Zinc</keyword>
<dbReference type="PANTHER" id="PTHR47165">
    <property type="entry name" value="OS03G0429900 PROTEIN"/>
    <property type="match status" value="1"/>
</dbReference>
<dbReference type="GO" id="GO:0035861">
    <property type="term" value="C:site of double-strand break"/>
    <property type="evidence" value="ECO:0007669"/>
    <property type="project" value="EnsemblFungi"/>
</dbReference>
<evidence type="ECO:0000259" key="14">
    <source>
        <dbReference type="Pfam" id="PF16900"/>
    </source>
</evidence>
<dbReference type="GO" id="GO:0008270">
    <property type="term" value="F:zinc ion binding"/>
    <property type="evidence" value="ECO:0007669"/>
    <property type="project" value="UniProtKB-KW"/>
</dbReference>
<name>A0A1E1KUM4_9HELO</name>
<feature type="compositionally biased region" description="Polar residues" evidence="10">
    <location>
        <begin position="155"/>
        <end position="168"/>
    </location>
</feature>
<sequence length="611" mass="67664">MADAARSQITRGALNAIFNDPSTLESQFPVPVCQCVQIKTLPSTGDGAPERYRLVLSDMDNFVQSMLATQANHVVHEGRLKKGSIVRLKQYQANAVKGKRILIILDLEVIESLGELEKLGEPVALTVKEEADVKPTNTTIAGNGFYGNQPKPEPISQQRSLPSRGQVPSSSSSHGTIYPIEGLSPYAHKWTIKARVTQKSDIKTWKKANSEGKLFSVNLLDESGEIKATGFNEQCDMLYDLFQEGSVYYISNPCRVNLAKKQFSTLANDYELTFERDTVVEKAEDQDNVPQIRYNFTTISALQDIEKDSTIDIIAVLKEVADVNQIVSKTTQMPFDKRELTLVDDTGYSVRLTIWGKSAVSFDANPESIIAFKGAKVSDFGGRSLSLLSSGTMAINPDISEAHKLKGWYDSQGRTDSFATHNNMSGAGAAGGRNEQVKTISAVREENLGMSENPDYFSVKATIVYIKQDSFAYPACLNDGCNKKVVDMGDGTWNCEKCSASHPRPEYRYIMSLNVNDHTGQLWLSCFDDVGRAVMGMSGDQLMELKENDTAAMEKAFENANCKTLIFKCRAKMDNFQDQQRVRYQVMNGSPINYAMEASKLAALIKLYSIE</sequence>
<feature type="domain" description="Replication factor A C-terminal" evidence="13">
    <location>
        <begin position="456"/>
        <end position="601"/>
    </location>
</feature>
<comment type="function">
    <text evidence="9">As part of the replication protein A (RPA/RP-A), a single-stranded DNA-binding heterotrimeric complex, may play an essential role in DNA replication, recombination and repair. Binds and stabilizes single-stranded DNA intermediates, preventing complementary DNA reannealing and recruiting different proteins involved in DNA metabolism.</text>
</comment>
<proteinExistence type="inferred from homology"/>
<keyword evidence="8 9" id="KW-0539">Nucleus</keyword>
<dbReference type="FunFam" id="2.40.50.140:FF:000064">
    <property type="entry name" value="Replication protein A subunit"/>
    <property type="match status" value="1"/>
</dbReference>
<evidence type="ECO:0000256" key="4">
    <source>
        <dbReference type="ARBA" id="ARBA00022723"/>
    </source>
</evidence>
<keyword evidence="7 9" id="KW-0238">DNA-binding</keyword>
<evidence type="ECO:0000256" key="5">
    <source>
        <dbReference type="ARBA" id="ARBA00022771"/>
    </source>
</evidence>
<feature type="domain" description="Replication factor-A protein 1 N-terminal" evidence="12">
    <location>
        <begin position="9"/>
        <end position="111"/>
    </location>
</feature>
<dbReference type="GO" id="GO:0007004">
    <property type="term" value="P:telomere maintenance via telomerase"/>
    <property type="evidence" value="ECO:0007669"/>
    <property type="project" value="EnsemblFungi"/>
</dbReference>
<dbReference type="InterPro" id="IPR047192">
    <property type="entry name" value="Euk_RPA1_DBD_C"/>
</dbReference>
<keyword evidence="4 9" id="KW-0479">Metal-binding</keyword>
<evidence type="ECO:0000256" key="3">
    <source>
        <dbReference type="ARBA" id="ARBA00022705"/>
    </source>
</evidence>
<dbReference type="NCBIfam" id="TIGR00617">
    <property type="entry name" value="rpa1"/>
    <property type="match status" value="1"/>
</dbReference>
<dbReference type="PANTHER" id="PTHR47165:SF4">
    <property type="entry name" value="OS03G0429900 PROTEIN"/>
    <property type="match status" value="1"/>
</dbReference>
<evidence type="ECO:0000256" key="6">
    <source>
        <dbReference type="ARBA" id="ARBA00022833"/>
    </source>
</evidence>
<evidence type="ECO:0000256" key="9">
    <source>
        <dbReference type="RuleBase" id="RU364130"/>
    </source>
</evidence>
<dbReference type="CDD" id="cd04477">
    <property type="entry name" value="RPA1N"/>
    <property type="match status" value="1"/>
</dbReference>
<evidence type="ECO:0000256" key="8">
    <source>
        <dbReference type="ARBA" id="ARBA00023242"/>
    </source>
</evidence>
<dbReference type="InterPro" id="IPR004365">
    <property type="entry name" value="NA-bd_OB_tRNA"/>
</dbReference>
<keyword evidence="3 9" id="KW-0235">DNA replication</keyword>
<keyword evidence="5 9" id="KW-0863">Zinc-finger</keyword>
<dbReference type="InterPro" id="IPR031657">
    <property type="entry name" value="REPA_OB_2"/>
</dbReference>
<feature type="region of interest" description="Disordered" evidence="10">
    <location>
        <begin position="138"/>
        <end position="174"/>
    </location>
</feature>
<dbReference type="InterPro" id="IPR012340">
    <property type="entry name" value="NA-bd_OB-fold"/>
</dbReference>
<feature type="domain" description="OB" evidence="11">
    <location>
        <begin position="190"/>
        <end position="271"/>
    </location>
</feature>
<feature type="domain" description="Replication protein A OB" evidence="14">
    <location>
        <begin position="299"/>
        <end position="396"/>
    </location>
</feature>
<dbReference type="InterPro" id="IPR004591">
    <property type="entry name" value="Rfa1"/>
</dbReference>
<dbReference type="CDD" id="cd04476">
    <property type="entry name" value="RPA1_DBD_C"/>
    <property type="match status" value="1"/>
</dbReference>
<dbReference type="GO" id="GO:0006310">
    <property type="term" value="P:DNA recombination"/>
    <property type="evidence" value="ECO:0007669"/>
    <property type="project" value="InterPro"/>
</dbReference>
<dbReference type="SUPFAM" id="SSF50249">
    <property type="entry name" value="Nucleic acid-binding proteins"/>
    <property type="match status" value="4"/>
</dbReference>